<dbReference type="EMBL" id="CP086365">
    <property type="protein sequence ID" value="UNI24504.1"/>
    <property type="molecule type" value="Genomic_DNA"/>
</dbReference>
<dbReference type="OrthoDB" id="3526284at2759"/>
<organism evidence="2 3">
    <name type="scientific">Purpureocillium takamizusanense</name>
    <dbReference type="NCBI Taxonomy" id="2060973"/>
    <lineage>
        <taxon>Eukaryota</taxon>
        <taxon>Fungi</taxon>
        <taxon>Dikarya</taxon>
        <taxon>Ascomycota</taxon>
        <taxon>Pezizomycotina</taxon>
        <taxon>Sordariomycetes</taxon>
        <taxon>Hypocreomycetidae</taxon>
        <taxon>Hypocreales</taxon>
        <taxon>Ophiocordycipitaceae</taxon>
        <taxon>Purpureocillium</taxon>
    </lineage>
</organism>
<evidence type="ECO:0000313" key="3">
    <source>
        <dbReference type="Proteomes" id="UP000829364"/>
    </source>
</evidence>
<protein>
    <submittedName>
        <fullName evidence="2">Uncharacterized protein</fullName>
    </submittedName>
</protein>
<proteinExistence type="predicted"/>
<evidence type="ECO:0000256" key="1">
    <source>
        <dbReference type="SAM" id="MobiDB-lite"/>
    </source>
</evidence>
<dbReference type="KEGG" id="ptkz:JDV02_010244"/>
<feature type="region of interest" description="Disordered" evidence="1">
    <location>
        <begin position="139"/>
        <end position="178"/>
    </location>
</feature>
<feature type="region of interest" description="Disordered" evidence="1">
    <location>
        <begin position="1"/>
        <end position="49"/>
    </location>
</feature>
<feature type="compositionally biased region" description="Basic and acidic residues" evidence="1">
    <location>
        <begin position="1"/>
        <end position="13"/>
    </location>
</feature>
<gene>
    <name evidence="2" type="ORF">JDV02_010244</name>
</gene>
<evidence type="ECO:0000313" key="2">
    <source>
        <dbReference type="EMBL" id="UNI24504.1"/>
    </source>
</evidence>
<reference evidence="2" key="1">
    <citation type="submission" date="2021-11" db="EMBL/GenBank/DDBJ databases">
        <title>Purpureocillium_takamizusanense_genome.</title>
        <authorList>
            <person name="Nguyen N.-H."/>
        </authorList>
    </citation>
    <scope>NUCLEOTIDE SEQUENCE</scope>
    <source>
        <strain evidence="2">PT3</strain>
    </source>
</reference>
<dbReference type="Proteomes" id="UP000829364">
    <property type="component" value="Chromosome 12"/>
</dbReference>
<name>A0A9Q8QNK5_9HYPO</name>
<accession>A0A9Q8QNK5</accession>
<sequence length="326" mass="34684">MSRQAMDHHHLQDQDLPPPPYSAEAGPSTSPASVVQPPPPPSSSSIFAHHLSTLRTQMVAEQAARATDRELSDARLLGLLVPRIEELLSSIAAVHPPPRLVEAALVPASAVGPDWHCSDQDERRDGELRTVVRVVVDSEDVDGKSSNKSSSKGGDGGKTATAARRSSGGDEDAGRGLWFGDEDTARRLARCLDPGGPVLPTNNMERLAVRARVNRDASDNHDATSTTKRAGGRWGGLFSSSSSSSGSGSGSKKRDVSPKPLLHAPTSASGYTTASSSSSPRRRTDEDVAMAVDAQEVTFRRENEMGIWESRTGWGIVVRVRIRAGS</sequence>
<feature type="compositionally biased region" description="Basic and acidic residues" evidence="1">
    <location>
        <begin position="213"/>
        <end position="222"/>
    </location>
</feature>
<feature type="region of interest" description="Disordered" evidence="1">
    <location>
        <begin position="212"/>
        <end position="288"/>
    </location>
</feature>
<feature type="compositionally biased region" description="Low complexity" evidence="1">
    <location>
        <begin position="264"/>
        <end position="279"/>
    </location>
</feature>
<dbReference type="RefSeq" id="XP_047847985.1">
    <property type="nucleotide sequence ID" value="XM_047991972.1"/>
</dbReference>
<keyword evidence="3" id="KW-1185">Reference proteome</keyword>
<dbReference type="AlphaFoldDB" id="A0A9Q8QNK5"/>
<dbReference type="GeneID" id="72072188"/>